<accession>W4K2A3</accession>
<feature type="compositionally biased region" description="Polar residues" evidence="1">
    <location>
        <begin position="24"/>
        <end position="37"/>
    </location>
</feature>
<dbReference type="AlphaFoldDB" id="W4K2A3"/>
<dbReference type="OrthoDB" id="2747101at2759"/>
<evidence type="ECO:0000313" key="2">
    <source>
        <dbReference type="EMBL" id="ETW79849.1"/>
    </source>
</evidence>
<feature type="compositionally biased region" description="Low complexity" evidence="1">
    <location>
        <begin position="79"/>
        <end position="99"/>
    </location>
</feature>
<feature type="region of interest" description="Disordered" evidence="1">
    <location>
        <begin position="206"/>
        <end position="244"/>
    </location>
</feature>
<feature type="region of interest" description="Disordered" evidence="1">
    <location>
        <begin position="21"/>
        <end position="102"/>
    </location>
</feature>
<organism evidence="2 3">
    <name type="scientific">Heterobasidion irregulare (strain TC 32-1)</name>
    <dbReference type="NCBI Taxonomy" id="747525"/>
    <lineage>
        <taxon>Eukaryota</taxon>
        <taxon>Fungi</taxon>
        <taxon>Dikarya</taxon>
        <taxon>Basidiomycota</taxon>
        <taxon>Agaricomycotina</taxon>
        <taxon>Agaricomycetes</taxon>
        <taxon>Russulales</taxon>
        <taxon>Bondarzewiaceae</taxon>
        <taxon>Heterobasidion</taxon>
        <taxon>Heterobasidion annosum species complex</taxon>
    </lineage>
</organism>
<feature type="compositionally biased region" description="Low complexity" evidence="1">
    <location>
        <begin position="58"/>
        <end position="67"/>
    </location>
</feature>
<dbReference type="InParanoid" id="W4K2A3"/>
<dbReference type="GeneID" id="20675634"/>
<gene>
    <name evidence="2" type="ORF">HETIRDRAFT_445554</name>
</gene>
<name>W4K2A3_HETIT</name>
<sequence>MLDAHSYDSFPASFAEPEMEQYYHTHSSPSKLPQQMYNPPYSPSAFTFDPFAEDDDIQTSSSSDSHSPVPQSARTYGDRSYSQLQHSSRQQRGQQAGGEVQRHQKVEFLRQREWMRRVVAWVDHVNSGIADHHHYFYTPSPSALAPDTLYYSSKEPEPDLPLFDEEPYLIYSTPVPNSTSSQTSFGISGYIPPSPVSIPFSSPVPSISPSTIAPVKASPGRRVHSRVPSLDSIREEDEDVSAKI</sequence>
<proteinExistence type="predicted"/>
<protein>
    <submittedName>
        <fullName evidence="2">Uncharacterized protein</fullName>
    </submittedName>
</protein>
<dbReference type="KEGG" id="hir:HETIRDRAFT_445554"/>
<evidence type="ECO:0000256" key="1">
    <source>
        <dbReference type="SAM" id="MobiDB-lite"/>
    </source>
</evidence>
<keyword evidence="3" id="KW-1185">Reference proteome</keyword>
<dbReference type="RefSeq" id="XP_009548391.1">
    <property type="nucleotide sequence ID" value="XM_009550096.1"/>
</dbReference>
<dbReference type="HOGENOM" id="CLU_1138115_0_0_1"/>
<reference evidence="2 3" key="1">
    <citation type="journal article" date="2012" name="New Phytol.">
        <title>Insight into trade-off between wood decay and parasitism from the genome of a fungal forest pathogen.</title>
        <authorList>
            <person name="Olson A."/>
            <person name="Aerts A."/>
            <person name="Asiegbu F."/>
            <person name="Belbahri L."/>
            <person name="Bouzid O."/>
            <person name="Broberg A."/>
            <person name="Canback B."/>
            <person name="Coutinho P.M."/>
            <person name="Cullen D."/>
            <person name="Dalman K."/>
            <person name="Deflorio G."/>
            <person name="van Diepen L.T."/>
            <person name="Dunand C."/>
            <person name="Duplessis S."/>
            <person name="Durling M."/>
            <person name="Gonthier P."/>
            <person name="Grimwood J."/>
            <person name="Fossdal C.G."/>
            <person name="Hansson D."/>
            <person name="Henrissat B."/>
            <person name="Hietala A."/>
            <person name="Himmelstrand K."/>
            <person name="Hoffmeister D."/>
            <person name="Hogberg N."/>
            <person name="James T.Y."/>
            <person name="Karlsson M."/>
            <person name="Kohler A."/>
            <person name="Kues U."/>
            <person name="Lee Y.H."/>
            <person name="Lin Y.C."/>
            <person name="Lind M."/>
            <person name="Lindquist E."/>
            <person name="Lombard V."/>
            <person name="Lucas S."/>
            <person name="Lunden K."/>
            <person name="Morin E."/>
            <person name="Murat C."/>
            <person name="Park J."/>
            <person name="Raffaello T."/>
            <person name="Rouze P."/>
            <person name="Salamov A."/>
            <person name="Schmutz J."/>
            <person name="Solheim H."/>
            <person name="Stahlberg J."/>
            <person name="Velez H."/>
            <person name="de Vries R.P."/>
            <person name="Wiebenga A."/>
            <person name="Woodward S."/>
            <person name="Yakovlev I."/>
            <person name="Garbelotto M."/>
            <person name="Martin F."/>
            <person name="Grigoriev I.V."/>
            <person name="Stenlid J."/>
        </authorList>
    </citation>
    <scope>NUCLEOTIDE SEQUENCE [LARGE SCALE GENOMIC DNA]</scope>
    <source>
        <strain evidence="2 3">TC 32-1</strain>
    </source>
</reference>
<evidence type="ECO:0000313" key="3">
    <source>
        <dbReference type="Proteomes" id="UP000030671"/>
    </source>
</evidence>
<feature type="compositionally biased region" description="Acidic residues" evidence="1">
    <location>
        <begin position="234"/>
        <end position="244"/>
    </location>
</feature>
<dbReference type="EMBL" id="KI925460">
    <property type="protein sequence ID" value="ETW79849.1"/>
    <property type="molecule type" value="Genomic_DNA"/>
</dbReference>
<dbReference type="Proteomes" id="UP000030671">
    <property type="component" value="Unassembled WGS sequence"/>
</dbReference>